<dbReference type="InterPro" id="IPR036291">
    <property type="entry name" value="NAD(P)-bd_dom_sf"/>
</dbReference>
<dbReference type="Gene3D" id="3.40.50.980">
    <property type="match status" value="2"/>
</dbReference>
<dbReference type="Proteomes" id="UP000322873">
    <property type="component" value="Unassembled WGS sequence"/>
</dbReference>
<evidence type="ECO:0000256" key="3">
    <source>
        <dbReference type="ARBA" id="ARBA00022598"/>
    </source>
</evidence>
<dbReference type="InterPro" id="IPR023213">
    <property type="entry name" value="CAT-like_dom_sf"/>
</dbReference>
<dbReference type="SUPFAM" id="SSF47336">
    <property type="entry name" value="ACP-like"/>
    <property type="match status" value="2"/>
</dbReference>
<feature type="domain" description="Carrier" evidence="4">
    <location>
        <begin position="2065"/>
        <end position="2142"/>
    </location>
</feature>
<dbReference type="GO" id="GO:0043041">
    <property type="term" value="P:amino acid activation for nonribosomal peptide biosynthetic process"/>
    <property type="evidence" value="ECO:0007669"/>
    <property type="project" value="TreeGrafter"/>
</dbReference>
<dbReference type="InterPro" id="IPR042099">
    <property type="entry name" value="ANL_N_sf"/>
</dbReference>
<dbReference type="InterPro" id="IPR000873">
    <property type="entry name" value="AMP-dep_synth/lig_dom"/>
</dbReference>
<sequence length="2526" mass="279385">MAMDSVKYFSLKAGVFGMALTAKHYFPGLAHRAQRPSKEGRVERADSAIDLELASKHYLSDLFPRERPQVQTKDMEHDEIRRQMPPDANFVDAYPCTALQEGLLALSMKQCGSFTPQIICKLPANINLSSFKAAWQRTVDSNSTLRTTFVQTRNSGLLQVVLAPEPILWSEDIDLEIYLSNDKSVSPSFGEPLLRYGLIHNHQSNSLHFVWTFHHAILDGWSMRLILRQVEALYRGETFQPPVEFKRFIAHQLRLEKQSQNESESFWMNHLETTSGLQFPAVPSQHQSRADGYAEKFIRVKENLSAGATTSTIIQAAWAILVARRTAAKEATFGLVLAGRNSKILGLDLKRVNGPTFNSLPMRVVIEDSKSAEDLFASVHTSRVAMKPHQHIGLQNIRRLGTACARACNFQNLLVIQPRLEKDPSSIFGARENTSDHWAKLNAYPLMMQCDLMADGFTAMTSYDSHVISDQEINVLLQQFDNIISLLSDASTLVGNIGLSTSRTHNQLAIQETEAEEVQSCVHEIIRQKSQNRESELAVTSWDGDLTHSQLHSISDRLACLLQSVGVGPEVKVALIFEKSLWAVVAMMAVMKAGGAFVPMSPDHPEDRIRRLLKQIGGTVMLCSENLLYSLTGLTDQTFAVGRSMLETLPEGSLLTDVQPNNSVYVIFTSGSTGEPKGCVIEHAICSTTMSHLSRHAKLDSQSRCLQLSAYTFDGMVFEILTTLSVGGIVCIPSDDEKMNNITSAINRMQVNTAFMTPSFGRLILPESVPTLKTLLIGGEKLIQEDLDRWIGKLRLIQVYGPTECCCMCIATEITEKGANPARIGSGFIGSFIVLNENNQLAQRGAGAQVKLNGQRIEMGEIESYLHQNLENAVDLATVIATPVDGRPPFLAAFLCLRDGSSIRDKAESSIYNKCLDKATIQSLVDRLTLVLPQYMIPKVYIPVSTIPLTISQKCDRQALQTLADGLTASEFAYYSGQEDTYSAPVTENELRIQLLWSDILKLPRGSIGRNDSFTRLGGDSILAMKLVAAAREDGINLTVANIFQAPILSDLAGICADVSNSRVVPQNDIEAFSMIDRRDRLLKAAIDGGFEASHVEDLYPCTPFQEAIMALSIGHPGFRSAWNQVAHSNPILRTRIIQPGSSGLMQIVIAEDVVWNIQYNLQRHLRADKELPMGLGAPLSRYCIVEEINPDGRKYFFVLTLHHAVYDAWSMNLILQQAGKEYEILTKNIASNSKSVQRQNVPFNRFIRAVLDFDRPAAEEFWRSEFASGSTEPTHFPGVRAGYQPQPGTVSIKEIRLTRKANSDFRVSNLIRTAWAIALSNYSNSNDIVFGEVLAGRTGSSADLTRIVGPTLATVPVRIMFNAQEKALELLQKVQAKMIQMMPFEQIGLSNIQQLGGELRKACQFQTILVIQPMENAAIDKSFMGRRQMNLVDATVWDTNALTLECHITSDGLTVKAIFDSKVIESSQMERILSQFHHVLQQLSHEDADRTVQDVNSISRFDLERVWEWNSPLPDIMRSCVHEVIDVMTKEDPQSPAIASWDGDLTRAELDRLSSRLASQMVKHGVGAGSKVPLLFTKSKWAIVATLATIKAGAAFVPCDPYHPRSRLISVIEQVNAEVILCSADLQRSCLELFSRGKTIVVGENEMNLLPEQTDTLSVVSPQDPLYICFTSGTTGTPKGTVVTHEAYCSGARDHGKALHMSQTSRFLQFASYSFDTSIEDILTTLMTGGCLCIPSEEERNSDIVGAIARMNVNTSDLTPSFISSISPDSVPSLRRLILGGEPITANVIKTWANRVQLINAFGTTECCVTSVVNSDISTDTSPTNIGRGAGAITWIVDTEDSNRLLPIGAIGELLIESPAMALGYLNDEAKTKAVFIDSPSWARGFSSSQRPRRLYKTGDLAQYNSDGTINYLGRKDTRIKLRGLRIEISDVEHHLHSHPQVRKAMVVLPSSGPYMDQLTAIIELEKFTEIDRESGIEVVSHLELEASGFRWSSITNHLLDNLPAYMVPSSWIAMKNISLHTSGKLDRPRLTKWLTSLPVIQRAEIYPKSSESPLLSSDDHVALELSDKIAQLISTKNPSHTNSDIIGRDFNLASIGIDSIKIMSLAAFIKRSYGVNIAMPILINHQTTISEVSKQIRAAKKAKNGKNDGANPYYRLDERDFTFGNTASFISALLRSCVPDRSEPGVEKVIVHVRASTNDSGRHRIISAAKSAKWWHDSLAAKLDIWIGDLAKPMLGLNGEQWQQLSTVNSIIHNGASVQWNADYHTLKAANVTSTFDLLKTITGNLAPPRFVYVSGGRDFEGEMDDRLTAKKLSGLDGYSQTKFVSELLVRNFAQRAAASGRANHVSIIKPGLIIGTTREGVANTTDFLWRYVAGAVNIGAYPIPDKNDWLTVASADLVATSTINALVDIPDNKSHTMEILGGLDMQKFWGIVNKHMGLRLRPTTPGEWAQLVQQDIEKKTESHPLWPVAHLITKNGDLGKSRRPQELDVVVEREVQEAVAKNVEYLKETGYFGEQFTGGRLGK</sequence>
<evidence type="ECO:0000256" key="2">
    <source>
        <dbReference type="ARBA" id="ARBA00022553"/>
    </source>
</evidence>
<dbReference type="PROSITE" id="PS50075">
    <property type="entry name" value="CARRIER"/>
    <property type="match status" value="2"/>
</dbReference>
<dbReference type="Pfam" id="PF07993">
    <property type="entry name" value="NAD_binding_4"/>
    <property type="match status" value="1"/>
</dbReference>
<dbReference type="FunFam" id="3.30.559.30:FF:000003">
    <property type="entry name" value="Nonribosomal peptide synthase SidD"/>
    <property type="match status" value="1"/>
</dbReference>
<dbReference type="InterPro" id="IPR001242">
    <property type="entry name" value="Condensation_dom"/>
</dbReference>
<dbReference type="SUPFAM" id="SSF56801">
    <property type="entry name" value="Acetyl-CoA synthetase-like"/>
    <property type="match status" value="2"/>
</dbReference>
<evidence type="ECO:0000313" key="6">
    <source>
        <dbReference type="Proteomes" id="UP000322873"/>
    </source>
</evidence>
<dbReference type="InterPro" id="IPR020845">
    <property type="entry name" value="AMP-binding_CS"/>
</dbReference>
<dbReference type="CDD" id="cd05918">
    <property type="entry name" value="A_NRPS_SidN3_like"/>
    <property type="match status" value="2"/>
</dbReference>
<protein>
    <recommendedName>
        <fullName evidence="4">Carrier domain-containing protein</fullName>
    </recommendedName>
</protein>
<organism evidence="5 6">
    <name type="scientific">Monilinia fructicola</name>
    <name type="common">Brown rot fungus</name>
    <name type="synonym">Ciboria fructicola</name>
    <dbReference type="NCBI Taxonomy" id="38448"/>
    <lineage>
        <taxon>Eukaryota</taxon>
        <taxon>Fungi</taxon>
        <taxon>Dikarya</taxon>
        <taxon>Ascomycota</taxon>
        <taxon>Pezizomycotina</taxon>
        <taxon>Leotiomycetes</taxon>
        <taxon>Helotiales</taxon>
        <taxon>Sclerotiniaceae</taxon>
        <taxon>Monilinia</taxon>
    </lineage>
</organism>
<dbReference type="SUPFAM" id="SSF52777">
    <property type="entry name" value="CoA-dependent acyltransferases"/>
    <property type="match status" value="4"/>
</dbReference>
<dbReference type="GO" id="GO:0016874">
    <property type="term" value="F:ligase activity"/>
    <property type="evidence" value="ECO:0007669"/>
    <property type="project" value="UniProtKB-KW"/>
</dbReference>
<accession>A0A5M9JYL1</accession>
<dbReference type="PANTHER" id="PTHR45527:SF1">
    <property type="entry name" value="FATTY ACID SYNTHASE"/>
    <property type="match status" value="1"/>
</dbReference>
<keyword evidence="3" id="KW-0436">Ligase</keyword>
<evidence type="ECO:0000256" key="1">
    <source>
        <dbReference type="ARBA" id="ARBA00022450"/>
    </source>
</evidence>
<dbReference type="FunFam" id="1.10.1200.10:FF:000005">
    <property type="entry name" value="Nonribosomal peptide synthetase 1"/>
    <property type="match status" value="1"/>
</dbReference>
<dbReference type="Pfam" id="PF00668">
    <property type="entry name" value="Condensation"/>
    <property type="match status" value="2"/>
</dbReference>
<dbReference type="Pfam" id="PF00550">
    <property type="entry name" value="PP-binding"/>
    <property type="match status" value="1"/>
</dbReference>
<dbReference type="SUPFAM" id="SSF51735">
    <property type="entry name" value="NAD(P)-binding Rossmann-fold domains"/>
    <property type="match status" value="1"/>
</dbReference>
<name>A0A5M9JYL1_MONFR</name>
<dbReference type="GO" id="GO:0005737">
    <property type="term" value="C:cytoplasm"/>
    <property type="evidence" value="ECO:0007669"/>
    <property type="project" value="TreeGrafter"/>
</dbReference>
<proteinExistence type="predicted"/>
<evidence type="ECO:0000259" key="4">
    <source>
        <dbReference type="PROSITE" id="PS50075"/>
    </source>
</evidence>
<dbReference type="FunFam" id="3.40.50.980:FF:000001">
    <property type="entry name" value="Non-ribosomal peptide synthetase"/>
    <property type="match status" value="1"/>
</dbReference>
<dbReference type="EMBL" id="VICG01000003">
    <property type="protein sequence ID" value="KAA8573583.1"/>
    <property type="molecule type" value="Genomic_DNA"/>
</dbReference>
<dbReference type="InterPro" id="IPR010071">
    <property type="entry name" value="AA_adenyl_dom"/>
</dbReference>
<feature type="domain" description="Carrier" evidence="4">
    <location>
        <begin position="984"/>
        <end position="1060"/>
    </location>
</feature>
<dbReference type="PROSITE" id="PS00455">
    <property type="entry name" value="AMP_BINDING"/>
    <property type="match status" value="2"/>
</dbReference>
<keyword evidence="2" id="KW-0597">Phosphoprotein</keyword>
<dbReference type="Gene3D" id="1.10.1200.10">
    <property type="entry name" value="ACP-like"/>
    <property type="match status" value="1"/>
</dbReference>
<comment type="caution">
    <text evidence="5">The sequence shown here is derived from an EMBL/GenBank/DDBJ whole genome shotgun (WGS) entry which is preliminary data.</text>
</comment>
<dbReference type="Gene3D" id="3.30.559.10">
    <property type="entry name" value="Chloramphenicol acetyltransferase-like domain"/>
    <property type="match status" value="2"/>
</dbReference>
<dbReference type="VEuPathDB" id="FungiDB:MFRU_001g04510"/>
<dbReference type="NCBIfam" id="TIGR01733">
    <property type="entry name" value="AA-adenyl-dom"/>
    <property type="match status" value="1"/>
</dbReference>
<evidence type="ECO:0000313" key="5">
    <source>
        <dbReference type="EMBL" id="KAA8573583.1"/>
    </source>
</evidence>
<dbReference type="FunFam" id="3.40.50.12780:FF:000014">
    <property type="entry name" value="Nonribosomal peptide synthetase 1"/>
    <property type="match status" value="1"/>
</dbReference>
<dbReference type="GO" id="GO:0044550">
    <property type="term" value="P:secondary metabolite biosynthetic process"/>
    <property type="evidence" value="ECO:0007669"/>
    <property type="project" value="TreeGrafter"/>
</dbReference>
<dbReference type="FunFam" id="3.30.300.30:FF:000015">
    <property type="entry name" value="Nonribosomal peptide synthase SidD"/>
    <property type="match status" value="2"/>
</dbReference>
<dbReference type="PANTHER" id="PTHR45527">
    <property type="entry name" value="NONRIBOSOMAL PEPTIDE SYNTHETASE"/>
    <property type="match status" value="1"/>
</dbReference>
<dbReference type="GO" id="GO:0031177">
    <property type="term" value="F:phosphopantetheine binding"/>
    <property type="evidence" value="ECO:0007669"/>
    <property type="project" value="TreeGrafter"/>
</dbReference>
<dbReference type="Gene3D" id="3.40.50.720">
    <property type="entry name" value="NAD(P)-binding Rossmann-like Domain"/>
    <property type="match status" value="1"/>
</dbReference>
<reference evidence="5 6" key="1">
    <citation type="submission" date="2019-06" db="EMBL/GenBank/DDBJ databases">
        <title>Genome Sequence of the Brown Rot Fungal Pathogen Monilinia fructicola.</title>
        <authorList>
            <person name="De Miccolis Angelini R.M."/>
            <person name="Landi L."/>
            <person name="Abate D."/>
            <person name="Pollastro S."/>
            <person name="Romanazzi G."/>
            <person name="Faretra F."/>
        </authorList>
    </citation>
    <scope>NUCLEOTIDE SEQUENCE [LARGE SCALE GENOMIC DNA]</scope>
    <source>
        <strain evidence="5 6">Mfrc123</strain>
    </source>
</reference>
<dbReference type="Gene3D" id="3.40.50.12780">
    <property type="entry name" value="N-terminal domain of ligase-like"/>
    <property type="match status" value="1"/>
</dbReference>
<dbReference type="InterPro" id="IPR006162">
    <property type="entry name" value="Ppantetheine_attach_site"/>
</dbReference>
<dbReference type="InterPro" id="IPR036736">
    <property type="entry name" value="ACP-like_sf"/>
</dbReference>
<keyword evidence="1" id="KW-0596">Phosphopantetheine</keyword>
<keyword evidence="6" id="KW-1185">Reference proteome</keyword>
<dbReference type="InterPro" id="IPR009081">
    <property type="entry name" value="PP-bd_ACP"/>
</dbReference>
<dbReference type="PROSITE" id="PS00012">
    <property type="entry name" value="PHOSPHOPANTETHEINE"/>
    <property type="match status" value="1"/>
</dbReference>
<dbReference type="CDD" id="cd19545">
    <property type="entry name" value="FUM14_C_NRPS-like"/>
    <property type="match status" value="2"/>
</dbReference>
<dbReference type="Gene3D" id="3.30.300.30">
    <property type="match status" value="2"/>
</dbReference>
<gene>
    <name evidence="5" type="ORF">EYC84_005166</name>
</gene>
<dbReference type="Pfam" id="PF00501">
    <property type="entry name" value="AMP-binding"/>
    <property type="match status" value="2"/>
</dbReference>
<dbReference type="Gene3D" id="3.30.559.30">
    <property type="entry name" value="Nonribosomal peptide synthetase, condensation domain"/>
    <property type="match status" value="2"/>
</dbReference>
<dbReference type="InterPro" id="IPR045851">
    <property type="entry name" value="AMP-bd_C_sf"/>
</dbReference>
<dbReference type="InterPro" id="IPR013120">
    <property type="entry name" value="FAR_NAD-bd"/>
</dbReference>